<dbReference type="Gene3D" id="3.30.450.40">
    <property type="match status" value="1"/>
</dbReference>
<organism evidence="5 6">
    <name type="scientific">Nocardia jinanensis</name>
    <dbReference type="NCBI Taxonomy" id="382504"/>
    <lineage>
        <taxon>Bacteria</taxon>
        <taxon>Bacillati</taxon>
        <taxon>Actinomycetota</taxon>
        <taxon>Actinomycetes</taxon>
        <taxon>Mycobacteriales</taxon>
        <taxon>Nocardiaceae</taxon>
        <taxon>Nocardia</taxon>
    </lineage>
</organism>
<dbReference type="RefSeq" id="WP_373292981.1">
    <property type="nucleotide sequence ID" value="NZ_BMMH01000006.1"/>
</dbReference>
<dbReference type="AlphaFoldDB" id="A0A917RNC2"/>
<evidence type="ECO:0000256" key="2">
    <source>
        <dbReference type="ARBA" id="ARBA00023125"/>
    </source>
</evidence>
<dbReference type="GO" id="GO:0003677">
    <property type="term" value="F:DNA binding"/>
    <property type="evidence" value="ECO:0007669"/>
    <property type="project" value="UniProtKB-KW"/>
</dbReference>
<dbReference type="PRINTS" id="PR00038">
    <property type="entry name" value="HTHLUXR"/>
</dbReference>
<dbReference type="InterPro" id="IPR003018">
    <property type="entry name" value="GAF"/>
</dbReference>
<dbReference type="GO" id="GO:0006355">
    <property type="term" value="P:regulation of DNA-templated transcription"/>
    <property type="evidence" value="ECO:0007669"/>
    <property type="project" value="InterPro"/>
</dbReference>
<feature type="domain" description="HTH luxR-type" evidence="4">
    <location>
        <begin position="264"/>
        <end position="329"/>
    </location>
</feature>
<dbReference type="CDD" id="cd06170">
    <property type="entry name" value="LuxR_C_like"/>
    <property type="match status" value="1"/>
</dbReference>
<proteinExistence type="predicted"/>
<keyword evidence="6" id="KW-1185">Reference proteome</keyword>
<dbReference type="InterPro" id="IPR036388">
    <property type="entry name" value="WH-like_DNA-bd_sf"/>
</dbReference>
<dbReference type="PANTHER" id="PTHR44688:SF16">
    <property type="entry name" value="DNA-BINDING TRANSCRIPTIONAL ACTIVATOR DEVR_DOSR"/>
    <property type="match status" value="1"/>
</dbReference>
<dbReference type="PANTHER" id="PTHR44688">
    <property type="entry name" value="DNA-BINDING TRANSCRIPTIONAL ACTIVATOR DEVR_DOSR"/>
    <property type="match status" value="1"/>
</dbReference>
<dbReference type="Proteomes" id="UP000638263">
    <property type="component" value="Unassembled WGS sequence"/>
</dbReference>
<evidence type="ECO:0000313" key="6">
    <source>
        <dbReference type="Proteomes" id="UP000638263"/>
    </source>
</evidence>
<evidence type="ECO:0000259" key="4">
    <source>
        <dbReference type="PROSITE" id="PS50043"/>
    </source>
</evidence>
<name>A0A917RNC2_9NOCA</name>
<dbReference type="InterPro" id="IPR029016">
    <property type="entry name" value="GAF-like_dom_sf"/>
</dbReference>
<dbReference type="InterPro" id="IPR016032">
    <property type="entry name" value="Sig_transdc_resp-reg_C-effctor"/>
</dbReference>
<dbReference type="PROSITE" id="PS50043">
    <property type="entry name" value="HTH_LUXR_2"/>
    <property type="match status" value="1"/>
</dbReference>
<accession>A0A917RNC2</accession>
<gene>
    <name evidence="5" type="ORF">GCM10011588_33290</name>
</gene>
<reference evidence="5" key="1">
    <citation type="journal article" date="2014" name="Int. J. Syst. Evol. Microbiol.">
        <title>Complete genome sequence of Corynebacterium casei LMG S-19264T (=DSM 44701T), isolated from a smear-ripened cheese.</title>
        <authorList>
            <consortium name="US DOE Joint Genome Institute (JGI-PGF)"/>
            <person name="Walter F."/>
            <person name="Albersmeier A."/>
            <person name="Kalinowski J."/>
            <person name="Ruckert C."/>
        </authorList>
    </citation>
    <scope>NUCLEOTIDE SEQUENCE</scope>
    <source>
        <strain evidence="5">CGMCC 4.3508</strain>
    </source>
</reference>
<comment type="caution">
    <text evidence="5">The sequence shown here is derived from an EMBL/GenBank/DDBJ whole genome shotgun (WGS) entry which is preliminary data.</text>
</comment>
<dbReference type="Pfam" id="PF13185">
    <property type="entry name" value="GAF_2"/>
    <property type="match status" value="1"/>
</dbReference>
<protein>
    <recommendedName>
        <fullName evidence="4">HTH luxR-type domain-containing protein</fullName>
    </recommendedName>
</protein>
<dbReference type="SUPFAM" id="SSF46894">
    <property type="entry name" value="C-terminal effector domain of the bipartite response regulators"/>
    <property type="match status" value="1"/>
</dbReference>
<keyword evidence="2" id="KW-0238">DNA-binding</keyword>
<evidence type="ECO:0000256" key="1">
    <source>
        <dbReference type="ARBA" id="ARBA00023015"/>
    </source>
</evidence>
<dbReference type="InterPro" id="IPR000792">
    <property type="entry name" value="Tscrpt_reg_LuxR_C"/>
</dbReference>
<dbReference type="Gene3D" id="1.10.10.10">
    <property type="entry name" value="Winged helix-like DNA-binding domain superfamily/Winged helix DNA-binding domain"/>
    <property type="match status" value="1"/>
</dbReference>
<dbReference type="Pfam" id="PF00196">
    <property type="entry name" value="GerE"/>
    <property type="match status" value="1"/>
</dbReference>
<dbReference type="EMBL" id="BMMH01000006">
    <property type="protein sequence ID" value="GGL15969.1"/>
    <property type="molecule type" value="Genomic_DNA"/>
</dbReference>
<dbReference type="SUPFAM" id="SSF55781">
    <property type="entry name" value="GAF domain-like"/>
    <property type="match status" value="1"/>
</dbReference>
<keyword evidence="3" id="KW-0804">Transcription</keyword>
<keyword evidence="1" id="KW-0805">Transcription regulation</keyword>
<evidence type="ECO:0000256" key="3">
    <source>
        <dbReference type="ARBA" id="ARBA00023163"/>
    </source>
</evidence>
<sequence length="331" mass="36221">MVSGGEMDPAISEAIEVIVGTARRLSTSPRSATHGVLGVESALEALTAMERALTSRETAGIGRAARSTIRSARAQLLSVRLAGKRSKVELITAQIARLRAARSLEDLLESLPSEVSALGYERVLFSWVENERWVPRSAYVMGRPQESQAMLTAGGPPYQPVRELLEVDVVRKRRPILVLDADTNPRVHPTIYPVTRSLTYVAAPVVAHDRVAGIVHVDRSIETGLNDEFDRDLLALFCQSVGIAVDRLLDAPSSTDTDTPSAITQHWPAALTQREREVLRLMAAGFTNAQIGARLYISEETAKTHAKRLMRKMGVSNRAQAGAMYHRLRAS</sequence>
<reference evidence="5" key="2">
    <citation type="submission" date="2020-09" db="EMBL/GenBank/DDBJ databases">
        <authorList>
            <person name="Sun Q."/>
            <person name="Zhou Y."/>
        </authorList>
    </citation>
    <scope>NUCLEOTIDE SEQUENCE</scope>
    <source>
        <strain evidence="5">CGMCC 4.3508</strain>
    </source>
</reference>
<dbReference type="SMART" id="SM00421">
    <property type="entry name" value="HTH_LUXR"/>
    <property type="match status" value="1"/>
</dbReference>
<evidence type="ECO:0000313" key="5">
    <source>
        <dbReference type="EMBL" id="GGL15969.1"/>
    </source>
</evidence>